<dbReference type="GO" id="GO:0043531">
    <property type="term" value="F:ADP binding"/>
    <property type="evidence" value="ECO:0007669"/>
    <property type="project" value="InterPro"/>
</dbReference>
<dbReference type="PANTHER" id="PTHR35807">
    <property type="entry name" value="TRANSCRIPTIONAL REGULATOR REDD-RELATED"/>
    <property type="match status" value="1"/>
</dbReference>
<dbReference type="SMART" id="SM00028">
    <property type="entry name" value="TPR"/>
    <property type="match status" value="5"/>
</dbReference>
<dbReference type="Pfam" id="PF00931">
    <property type="entry name" value="NB-ARC"/>
    <property type="match status" value="1"/>
</dbReference>
<feature type="domain" description="Bacterial transcriptional activator" evidence="6">
    <location>
        <begin position="116"/>
        <end position="260"/>
    </location>
</feature>
<dbReference type="GO" id="GO:0000160">
    <property type="term" value="P:phosphorelay signal transduction system"/>
    <property type="evidence" value="ECO:0007669"/>
    <property type="project" value="InterPro"/>
</dbReference>
<keyword evidence="3 7" id="KW-0238">DNA-binding</keyword>
<dbReference type="InterPro" id="IPR005158">
    <property type="entry name" value="BTAD"/>
</dbReference>
<protein>
    <submittedName>
        <fullName evidence="7">DNA-binding transcriptional activator of the SARP family</fullName>
    </submittedName>
</protein>
<dbReference type="CDD" id="cd15831">
    <property type="entry name" value="BTAD"/>
    <property type="match status" value="1"/>
</dbReference>
<dbReference type="EMBL" id="FMCR01000001">
    <property type="protein sequence ID" value="SCE71498.1"/>
    <property type="molecule type" value="Genomic_DNA"/>
</dbReference>
<dbReference type="PANTHER" id="PTHR35807:SF1">
    <property type="entry name" value="TRANSCRIPTIONAL REGULATOR REDD"/>
    <property type="match status" value="1"/>
</dbReference>
<dbReference type="InterPro" id="IPR016032">
    <property type="entry name" value="Sig_transdc_resp-reg_C-effctor"/>
</dbReference>
<dbReference type="InterPro" id="IPR019734">
    <property type="entry name" value="TPR_rpt"/>
</dbReference>
<dbReference type="STRING" id="285676.GA0070561_1069"/>
<name>A0A1C4UIK8_9ACTN</name>
<accession>A0A1C4UIK8</accession>
<dbReference type="Pfam" id="PF03704">
    <property type="entry name" value="BTAD"/>
    <property type="match status" value="1"/>
</dbReference>
<organism evidence="7 8">
    <name type="scientific">Micromonospora saelicesensis</name>
    <dbReference type="NCBI Taxonomy" id="285676"/>
    <lineage>
        <taxon>Bacteria</taxon>
        <taxon>Bacillati</taxon>
        <taxon>Actinomycetota</taxon>
        <taxon>Actinomycetes</taxon>
        <taxon>Micromonosporales</taxon>
        <taxon>Micromonosporaceae</taxon>
        <taxon>Micromonospora</taxon>
    </lineage>
</organism>
<feature type="domain" description="OmpR/PhoB-type" evidence="5">
    <location>
        <begin position="33"/>
        <end position="109"/>
    </location>
</feature>
<dbReference type="Proteomes" id="UP000198864">
    <property type="component" value="Unassembled WGS sequence"/>
</dbReference>
<dbReference type="PRINTS" id="PR00364">
    <property type="entry name" value="DISEASERSIST"/>
</dbReference>
<dbReference type="AlphaFoldDB" id="A0A1C4UIK8"/>
<evidence type="ECO:0000259" key="6">
    <source>
        <dbReference type="SMART" id="SM01043"/>
    </source>
</evidence>
<reference evidence="7 8" key="1">
    <citation type="submission" date="2016-06" db="EMBL/GenBank/DDBJ databases">
        <authorList>
            <person name="Kjaerup R.B."/>
            <person name="Dalgaard T.S."/>
            <person name="Juul-Madsen H.R."/>
        </authorList>
    </citation>
    <scope>NUCLEOTIDE SEQUENCE [LARGE SCALE GENOMIC DNA]</scope>
    <source>
        <strain evidence="7 8">DSM 44871</strain>
    </source>
</reference>
<dbReference type="InterPro" id="IPR002182">
    <property type="entry name" value="NB-ARC"/>
</dbReference>
<dbReference type="Pfam" id="PF13424">
    <property type="entry name" value="TPR_12"/>
    <property type="match status" value="1"/>
</dbReference>
<evidence type="ECO:0000256" key="4">
    <source>
        <dbReference type="ARBA" id="ARBA00023163"/>
    </source>
</evidence>
<dbReference type="SUPFAM" id="SSF48452">
    <property type="entry name" value="TPR-like"/>
    <property type="match status" value="3"/>
</dbReference>
<evidence type="ECO:0000256" key="2">
    <source>
        <dbReference type="ARBA" id="ARBA00023015"/>
    </source>
</evidence>
<evidence type="ECO:0000313" key="8">
    <source>
        <dbReference type="Proteomes" id="UP000198864"/>
    </source>
</evidence>
<dbReference type="SUPFAM" id="SSF52540">
    <property type="entry name" value="P-loop containing nucleoside triphosphate hydrolases"/>
    <property type="match status" value="1"/>
</dbReference>
<sequence>MTTLRADLHIGGVIVAVPIDFMVLGPLEVRAGGRRVELGGERQRRLLAGLLLRHGQLVSAADLIAIAWSGDPPATARNQIHSGIWQLRRTLDRYGAAHLLDGERANYRLRVDAGQLDLARFKDAVSEGRRLVALDDKRKAAVVLRQAVSMWRGPALADLNGIVLEREAAVLEEMRIAVLEECLECELTFGGGAAVVAELTDLVARHPLRERLAAMLMTGLYQSGRQAEAIEAYQRVAATLADELGVDPGDELRKRYEAILRQDRALDPSARSEGVTLAPDTGATPVRPAQLPMQGALFVGRSASLAELDAALATDPTDQPHPTVLSIVGHAGVGKTALAVRWAHRVRDRFPDGQLFVNLDGFGPDGTTALKPTDVLRDFLEALHVPPDRIPPGLNAQVGLYRSVLADRRVLVVLDNARDAAQVRPLLPGNPSCLVVVTSRNRLTGLVVNEGAQPVALGMLTEVEAHELLTRRLGVARVVRDAGAVDQIIRRCAGLPLALAIVAARAATDAQLSIEVLASRLGSGGDLDVLAGDDPRSDLRTVLSGSYRALSPEHARLFRLLGLHHGLEMAVSTCASLAGLPLDQTSRLLADLVAVHMVERRSTDRYALHDLLRAYARELVDVHETERDLRAARHRMLDHYLHTAHVADRLIYPHRRDSIDLAAPQPGVTTEILNGSDAAFAWYTHERRALVTAVDMAASNGFDSHAWQLGWTLTTFLNRCGWWHEWAAVEATGLVAAQRLKDRRAEARCHRGLANAHTRLGHYERARQHHGSALKLYVEIRDRTGQAQVHSNLSWLAERQGSYRDALAHAEQMLHLHRHAGPESGEASALNAVGWYHSLLGDHTRALDYCGRAVALMQRLGDLHGEAYVWDSLAHVHHQRGDHAQALSCGRRAVNLSAEVGETTLQASALARLGDTYEAAGDLAAAWKVWHQALDVYDGRDEVQAAVIREKLKVSIYGS</sequence>
<dbReference type="Pfam" id="PF13374">
    <property type="entry name" value="TPR_10"/>
    <property type="match status" value="1"/>
</dbReference>
<dbReference type="GO" id="GO:0003677">
    <property type="term" value="F:DNA binding"/>
    <property type="evidence" value="ECO:0007669"/>
    <property type="project" value="UniProtKB-KW"/>
</dbReference>
<keyword evidence="2" id="KW-0805">Transcription regulation</keyword>
<comment type="similarity">
    <text evidence="1">Belongs to the AfsR/DnrI/RedD regulatory family.</text>
</comment>
<dbReference type="Gene3D" id="1.10.10.10">
    <property type="entry name" value="Winged helix-like DNA-binding domain superfamily/Winged helix DNA-binding domain"/>
    <property type="match status" value="1"/>
</dbReference>
<dbReference type="Gene3D" id="3.40.50.300">
    <property type="entry name" value="P-loop containing nucleotide triphosphate hydrolases"/>
    <property type="match status" value="1"/>
</dbReference>
<dbReference type="Gene3D" id="1.25.40.10">
    <property type="entry name" value="Tetratricopeptide repeat domain"/>
    <property type="match status" value="3"/>
</dbReference>
<dbReference type="GO" id="GO:0006355">
    <property type="term" value="P:regulation of DNA-templated transcription"/>
    <property type="evidence" value="ECO:0007669"/>
    <property type="project" value="InterPro"/>
</dbReference>
<evidence type="ECO:0000259" key="5">
    <source>
        <dbReference type="SMART" id="SM00862"/>
    </source>
</evidence>
<evidence type="ECO:0000256" key="3">
    <source>
        <dbReference type="ARBA" id="ARBA00023125"/>
    </source>
</evidence>
<dbReference type="InterPro" id="IPR001867">
    <property type="entry name" value="OmpR/PhoB-type_DNA-bd"/>
</dbReference>
<dbReference type="SMART" id="SM00862">
    <property type="entry name" value="Trans_reg_C"/>
    <property type="match status" value="1"/>
</dbReference>
<gene>
    <name evidence="7" type="ORF">GA0070561_1069</name>
</gene>
<dbReference type="SMART" id="SM01043">
    <property type="entry name" value="BTAD"/>
    <property type="match status" value="1"/>
</dbReference>
<dbReference type="SUPFAM" id="SSF46894">
    <property type="entry name" value="C-terminal effector domain of the bipartite response regulators"/>
    <property type="match status" value="1"/>
</dbReference>
<dbReference type="InterPro" id="IPR051677">
    <property type="entry name" value="AfsR-DnrI-RedD_regulator"/>
</dbReference>
<dbReference type="InterPro" id="IPR011990">
    <property type="entry name" value="TPR-like_helical_dom_sf"/>
</dbReference>
<keyword evidence="4" id="KW-0804">Transcription</keyword>
<proteinExistence type="inferred from homology"/>
<evidence type="ECO:0000256" key="1">
    <source>
        <dbReference type="ARBA" id="ARBA00005820"/>
    </source>
</evidence>
<dbReference type="InterPro" id="IPR027417">
    <property type="entry name" value="P-loop_NTPase"/>
</dbReference>
<evidence type="ECO:0000313" key="7">
    <source>
        <dbReference type="EMBL" id="SCE71498.1"/>
    </source>
</evidence>
<dbReference type="InterPro" id="IPR036388">
    <property type="entry name" value="WH-like_DNA-bd_sf"/>
</dbReference>